<sequence>MSFFQATIVLAGTSTAIGLFFWAVIIGLHHKIALIFSSSSVVLAAVDKLTPLLAFAILLNSIQPILSGVAVHVGSGWQGLVANVNIGTYYNMLESYLDGSTTLVSWFEHLISQFYQNCLF</sequence>
<gene>
    <name evidence="2" type="ORF">CB5_LOCUS9518</name>
</gene>
<organism evidence="2">
    <name type="scientific">Ananas comosus var. bracteatus</name>
    <name type="common">red pineapple</name>
    <dbReference type="NCBI Taxonomy" id="296719"/>
    <lineage>
        <taxon>Eukaryota</taxon>
        <taxon>Viridiplantae</taxon>
        <taxon>Streptophyta</taxon>
        <taxon>Embryophyta</taxon>
        <taxon>Tracheophyta</taxon>
        <taxon>Spermatophyta</taxon>
        <taxon>Magnoliopsida</taxon>
        <taxon>Liliopsida</taxon>
        <taxon>Poales</taxon>
        <taxon>Bromeliaceae</taxon>
        <taxon>Bromelioideae</taxon>
        <taxon>Ananas</taxon>
    </lineage>
</organism>
<evidence type="ECO:0000256" key="1">
    <source>
        <dbReference type="SAM" id="Phobius"/>
    </source>
</evidence>
<accession>A0A6V7P640</accession>
<keyword evidence="1" id="KW-0472">Membrane</keyword>
<protein>
    <submittedName>
        <fullName evidence="2">Uncharacterized protein</fullName>
    </submittedName>
</protein>
<name>A0A6V7P640_ANACO</name>
<reference evidence="2" key="1">
    <citation type="submission" date="2020-07" db="EMBL/GenBank/DDBJ databases">
        <authorList>
            <person name="Lin J."/>
        </authorList>
    </citation>
    <scope>NUCLEOTIDE SEQUENCE</scope>
</reference>
<proteinExistence type="predicted"/>
<dbReference type="AlphaFoldDB" id="A0A6V7P640"/>
<evidence type="ECO:0000313" key="2">
    <source>
        <dbReference type="EMBL" id="CAD1826307.1"/>
    </source>
</evidence>
<dbReference type="EMBL" id="LR862145">
    <property type="protein sequence ID" value="CAD1826307.1"/>
    <property type="molecule type" value="Genomic_DNA"/>
</dbReference>
<feature type="transmembrane region" description="Helical" evidence="1">
    <location>
        <begin position="6"/>
        <end position="28"/>
    </location>
</feature>
<keyword evidence="1" id="KW-1133">Transmembrane helix</keyword>
<keyword evidence="1" id="KW-0812">Transmembrane</keyword>
<dbReference type="PANTHER" id="PTHR11206">
    <property type="entry name" value="MULTIDRUG RESISTANCE PROTEIN"/>
    <property type="match status" value="1"/>
</dbReference>